<feature type="chain" id="PRO_5034733242" description="Calcium/calmodulin-dependent protein kinase II association-domain domain-containing protein" evidence="2">
    <location>
        <begin position="19"/>
        <end position="260"/>
    </location>
</feature>
<keyword evidence="2" id="KW-0732">Signal</keyword>
<name>A0A8C0JS31_CANLU</name>
<evidence type="ECO:0000256" key="1">
    <source>
        <dbReference type="SAM" id="MobiDB-lite"/>
    </source>
</evidence>
<keyword evidence="5" id="KW-1185">Reference proteome</keyword>
<dbReference type="Gene3D" id="1.10.510.10">
    <property type="entry name" value="Transferase(Phosphotransferase) domain 1"/>
    <property type="match status" value="1"/>
</dbReference>
<dbReference type="Pfam" id="PF08332">
    <property type="entry name" value="CaMKII_AD"/>
    <property type="match status" value="1"/>
</dbReference>
<feature type="region of interest" description="Disordered" evidence="1">
    <location>
        <begin position="43"/>
        <end position="67"/>
    </location>
</feature>
<dbReference type="Proteomes" id="UP000694391">
    <property type="component" value="Unplaced"/>
</dbReference>
<dbReference type="Gene3D" id="6.10.140.620">
    <property type="match status" value="1"/>
</dbReference>
<evidence type="ECO:0000256" key="2">
    <source>
        <dbReference type="SAM" id="SignalP"/>
    </source>
</evidence>
<feature type="compositionally biased region" description="Polar residues" evidence="1">
    <location>
        <begin position="49"/>
        <end position="62"/>
    </location>
</feature>
<accession>A0A8C0JS31</accession>
<evidence type="ECO:0000313" key="4">
    <source>
        <dbReference type="Ensembl" id="ENSCAFP00020005287.1"/>
    </source>
</evidence>
<protein>
    <recommendedName>
        <fullName evidence="3">Calcium/calmodulin-dependent protein kinase II association-domain domain-containing protein</fullName>
    </recommendedName>
</protein>
<dbReference type="GeneTree" id="ENSGT00940000158973"/>
<reference evidence="4" key="2">
    <citation type="submission" date="2025-09" db="UniProtKB">
        <authorList>
            <consortium name="Ensembl"/>
        </authorList>
    </citation>
    <scope>IDENTIFICATION</scope>
</reference>
<reference evidence="4" key="1">
    <citation type="submission" date="2025-08" db="UniProtKB">
        <authorList>
            <consortium name="Ensembl"/>
        </authorList>
    </citation>
    <scope>IDENTIFICATION</scope>
</reference>
<sequence length="260" mass="29594">MWFPACGVILYILLLGNSPFLDEDQHKLYQQIQAGVYGFSSREADHKTPQNASHLNRLSSSHGAAKDSPVASMMHHQKTVECLCKFNVLKKLKSVMLMAMLFSRNFSYTRNCIQFTDGLKSSIESCTTTMKDEDIRGHKQEVIKIIEQQIEVVNNGVLEIYRKISDLILTFFEPQAQYSLPEMDFHKSYLKNLLPQSNKPIHTAILNPHIYLIYGCSLQPLHPPHLYLDVQGQPLTSQLGDHSLAMLGWYMAQCPLSPLQ</sequence>
<organism evidence="4 5">
    <name type="scientific">Canis lupus dingo</name>
    <name type="common">dingo</name>
    <dbReference type="NCBI Taxonomy" id="286419"/>
    <lineage>
        <taxon>Eukaryota</taxon>
        <taxon>Metazoa</taxon>
        <taxon>Chordata</taxon>
        <taxon>Craniata</taxon>
        <taxon>Vertebrata</taxon>
        <taxon>Euteleostomi</taxon>
        <taxon>Mammalia</taxon>
        <taxon>Eutheria</taxon>
        <taxon>Laurasiatheria</taxon>
        <taxon>Carnivora</taxon>
        <taxon>Caniformia</taxon>
        <taxon>Canidae</taxon>
        <taxon>Canis</taxon>
    </lineage>
</organism>
<proteinExistence type="predicted"/>
<dbReference type="AlphaFoldDB" id="A0A8C0JS31"/>
<feature type="signal peptide" evidence="2">
    <location>
        <begin position="1"/>
        <end position="18"/>
    </location>
</feature>
<dbReference type="GO" id="GO:0005516">
    <property type="term" value="F:calmodulin binding"/>
    <property type="evidence" value="ECO:0007669"/>
    <property type="project" value="InterPro"/>
</dbReference>
<dbReference type="Ensembl" id="ENSCAFT00020006119.1">
    <property type="protein sequence ID" value="ENSCAFP00020005287.1"/>
    <property type="gene ID" value="ENSCAFG00020004340.1"/>
</dbReference>
<evidence type="ECO:0000259" key="3">
    <source>
        <dbReference type="Pfam" id="PF08332"/>
    </source>
</evidence>
<evidence type="ECO:0000313" key="5">
    <source>
        <dbReference type="Proteomes" id="UP000694391"/>
    </source>
</evidence>
<dbReference type="GO" id="GO:0004683">
    <property type="term" value="F:calcium/calmodulin-dependent protein kinase activity"/>
    <property type="evidence" value="ECO:0007669"/>
    <property type="project" value="InterPro"/>
</dbReference>
<dbReference type="Gene3D" id="3.10.450.50">
    <property type="match status" value="1"/>
</dbReference>
<dbReference type="InterPro" id="IPR013543">
    <property type="entry name" value="Ca/CaM-dep_prot_kinase-assoc"/>
</dbReference>
<feature type="domain" description="Calcium/calmodulin-dependent protein kinase II association-domain" evidence="3">
    <location>
        <begin position="139"/>
        <end position="213"/>
    </location>
</feature>